<dbReference type="InterPro" id="IPR000873">
    <property type="entry name" value="AMP-dep_synth/lig_dom"/>
</dbReference>
<protein>
    <submittedName>
        <fullName evidence="3">Putative amp-CoA ligase</fullName>
    </submittedName>
</protein>
<organism>
    <name type="scientific">Serpula lacrymans var. lacrymans (strain S7.9)</name>
    <name type="common">Dry rot fungus</name>
    <dbReference type="NCBI Taxonomy" id="578457"/>
    <lineage>
        <taxon>Eukaryota</taxon>
        <taxon>Fungi</taxon>
        <taxon>Dikarya</taxon>
        <taxon>Basidiomycota</taxon>
        <taxon>Agaricomycotina</taxon>
        <taxon>Agaricomycetes</taxon>
        <taxon>Agaricomycetidae</taxon>
        <taxon>Boletales</taxon>
        <taxon>Coniophorineae</taxon>
        <taxon>Serpulaceae</taxon>
        <taxon>Serpula</taxon>
    </lineage>
</organism>
<evidence type="ECO:0000259" key="2">
    <source>
        <dbReference type="Pfam" id="PF00501"/>
    </source>
</evidence>
<dbReference type="PANTHER" id="PTHR43201:SF8">
    <property type="entry name" value="ACYL-COA SYNTHETASE FAMILY MEMBER 3"/>
    <property type="match status" value="1"/>
</dbReference>
<dbReference type="KEGG" id="sla:SERLADRAFT_443250"/>
<dbReference type="GO" id="GO:0006631">
    <property type="term" value="P:fatty acid metabolic process"/>
    <property type="evidence" value="ECO:0007669"/>
    <property type="project" value="TreeGrafter"/>
</dbReference>
<feature type="domain" description="AMP-dependent synthetase/ligase" evidence="2">
    <location>
        <begin position="27"/>
        <end position="356"/>
    </location>
</feature>
<dbReference type="HOGENOM" id="CLU_037349_1_0_1"/>
<dbReference type="AlphaFoldDB" id="F8PC04"/>
<dbReference type="OrthoDB" id="429813at2759"/>
<evidence type="ECO:0000313" key="3">
    <source>
        <dbReference type="EMBL" id="EGO19207.1"/>
    </source>
</evidence>
<dbReference type="EMBL" id="GL945444">
    <property type="protein sequence ID" value="EGO19207.1"/>
    <property type="molecule type" value="Genomic_DNA"/>
</dbReference>
<name>F8PC04_SERL9</name>
<gene>
    <name evidence="3" type="primary">acl1</name>
    <name evidence="3" type="ORF">SERLADRAFT_443250</name>
</gene>
<dbReference type="PANTHER" id="PTHR43201">
    <property type="entry name" value="ACYL-COA SYNTHETASE"/>
    <property type="match status" value="1"/>
</dbReference>
<dbReference type="RefSeq" id="XP_007323928.1">
    <property type="nucleotide sequence ID" value="XM_007323866.1"/>
</dbReference>
<dbReference type="GO" id="GO:0031956">
    <property type="term" value="F:medium-chain fatty acid-CoA ligase activity"/>
    <property type="evidence" value="ECO:0007669"/>
    <property type="project" value="TreeGrafter"/>
</dbReference>
<reference evidence="3" key="1">
    <citation type="submission" date="2011-04" db="EMBL/GenBank/DDBJ databases">
        <title>Evolution of plant cell wall degrading machinery underlies the functional diversity of forest fungi.</title>
        <authorList>
            <consortium name="US DOE Joint Genome Institute (JGI-PGF)"/>
            <person name="Eastwood D.C."/>
            <person name="Floudas D."/>
            <person name="Binder M."/>
            <person name="Majcherczyk A."/>
            <person name="Schneider P."/>
            <person name="Aerts A."/>
            <person name="Asiegbu F.O."/>
            <person name="Baker S.E."/>
            <person name="Barry K."/>
            <person name="Bendiksby M."/>
            <person name="Blumentritt M."/>
            <person name="Coutinho P.M."/>
            <person name="Cullen D."/>
            <person name="Cullen D."/>
            <person name="Gathman A."/>
            <person name="Goodell B."/>
            <person name="Henrissat B."/>
            <person name="Ihrmark K."/>
            <person name="Kauserud H."/>
            <person name="Kohler A."/>
            <person name="LaButti K."/>
            <person name="Lapidus A."/>
            <person name="Lavin J.L."/>
            <person name="Lee Y.-H."/>
            <person name="Lindquist E."/>
            <person name="Lilly W."/>
            <person name="Lucas S."/>
            <person name="Morin E."/>
            <person name="Murat C."/>
            <person name="Oguiza J.A."/>
            <person name="Park J."/>
            <person name="Pisabarro A.G."/>
            <person name="Riley R."/>
            <person name="Rosling A."/>
            <person name="Salamov A."/>
            <person name="Schmidt O."/>
            <person name="Schmutz J."/>
            <person name="Skrede I."/>
            <person name="Stenlid J."/>
            <person name="Wiebenga A."/>
            <person name="Xie X."/>
            <person name="Kues U."/>
            <person name="Hibbett D.S."/>
            <person name="Hoffmeister D."/>
            <person name="Hogberg N."/>
            <person name="Martin F."/>
            <person name="Grigoriev I.V."/>
            <person name="Watkinson S.C."/>
        </authorList>
    </citation>
    <scope>NUCLEOTIDE SEQUENCE</scope>
    <source>
        <strain evidence="3">S7.9</strain>
    </source>
</reference>
<evidence type="ECO:0000256" key="1">
    <source>
        <dbReference type="ARBA" id="ARBA00006432"/>
    </source>
</evidence>
<dbReference type="Pfam" id="PF23562">
    <property type="entry name" value="AMP-binding_C_3"/>
    <property type="match status" value="1"/>
</dbReference>
<keyword evidence="3" id="KW-0436">Ligase</keyword>
<proteinExistence type="inferred from homology"/>
<dbReference type="Proteomes" id="UP000008064">
    <property type="component" value="Unassembled WGS sequence"/>
</dbReference>
<dbReference type="SUPFAM" id="SSF56801">
    <property type="entry name" value="Acetyl-CoA synthetase-like"/>
    <property type="match status" value="1"/>
</dbReference>
<sequence length="554" mass="60500">MSQSSEDHHFLSLLKPVLLDKREALIFRPYIGSCPGFQWGTVTFGEFDHHLAASAKHWGEALENSGFKSRDIIGVWLTGSKYEDLINILGICAAGYVPQLFSVAFTPHIIRDLVSRSGAKGLVYDSAFTSQVNSSSSSVPLFPSVPVGVLENNSHFGRTLGTLPSVVEKDTAFVVHSSGTTSGTPKIIPANHLWVKTFIQSKWASSLEQGTFEGQTVVNSIGSLAHVGSLCGKHVNNGNLVQQMKLASAFLGAAYCGSCTVQSSALDASTSELLGMISTCGLNRVALYATFLSTHIRAARTNPEVLHALKCMRQILHTGVALNREDEEWALHHALPLTTMYGTSETSPLLTSLLGNDPSDRLLRPVHGASGQLIPAIPSSEDGSRPAMFEMVVPSDAPDSPHSSFFSADGFYHTGDLFEEVEKGSFVFRGRSNDWIKTVRGFCDTKSMEDIVRKACGDLIKDVVVVGLNRPRPVLMVEISDKTLSGMERHEIAEEIIARLAPHNERLFTHERIDDPKRILVLEEGNLPRTKEKGNIRRNATEEKYAKDVDAIFA</sequence>
<dbReference type="Gene3D" id="3.40.50.12780">
    <property type="entry name" value="N-terminal domain of ligase-like"/>
    <property type="match status" value="1"/>
</dbReference>
<dbReference type="InterPro" id="IPR042099">
    <property type="entry name" value="ANL_N_sf"/>
</dbReference>
<dbReference type="GeneID" id="18815873"/>
<dbReference type="Pfam" id="PF00501">
    <property type="entry name" value="AMP-binding"/>
    <property type="match status" value="1"/>
</dbReference>
<comment type="similarity">
    <text evidence="1">Belongs to the ATP-dependent AMP-binding enzyme family.</text>
</comment>
<accession>F8PC04</accession>